<dbReference type="OrthoDB" id="10352397at2759"/>
<dbReference type="EMBL" id="KN714685">
    <property type="protein sequence ID" value="KUI56018.1"/>
    <property type="molecule type" value="Genomic_DNA"/>
</dbReference>
<protein>
    <submittedName>
        <fullName evidence="1">Uncharacterized protein</fullName>
    </submittedName>
</protein>
<sequence>MDSLFGQVHSKHAEEVSFMHKCGPKYIDAANIIRDRTLQWAGRMEYLNKPLPAITDSKDKKQDENHGMTATIAANTCSHGFGFLVLIERPPVKPKAHLHAHRQVSPGATATEEWTHQVWI</sequence>
<reference evidence="2" key="1">
    <citation type="submission" date="2014-12" db="EMBL/GenBank/DDBJ databases">
        <title>Genome Sequence of Valsa Canker Pathogens Uncovers a Specific Adaption of Colonization on Woody Bark.</title>
        <authorList>
            <person name="Yin Z."/>
            <person name="Liu H."/>
            <person name="Gao X."/>
            <person name="Li Z."/>
            <person name="Song N."/>
            <person name="Ke X."/>
            <person name="Dai Q."/>
            <person name="Wu Y."/>
            <person name="Sun Y."/>
            <person name="Xu J.-R."/>
            <person name="Kang Z.K."/>
            <person name="Wang L."/>
            <person name="Huang L."/>
        </authorList>
    </citation>
    <scope>NUCLEOTIDE SEQUENCE [LARGE SCALE GENOMIC DNA]</scope>
    <source>
        <strain evidence="2">SXYL134</strain>
    </source>
</reference>
<dbReference type="AlphaFoldDB" id="A0A194UWI5"/>
<organism evidence="1 2">
    <name type="scientific">Cytospora mali</name>
    <name type="common">Apple Valsa canker fungus</name>
    <name type="synonym">Valsa mali</name>
    <dbReference type="NCBI Taxonomy" id="578113"/>
    <lineage>
        <taxon>Eukaryota</taxon>
        <taxon>Fungi</taxon>
        <taxon>Dikarya</taxon>
        <taxon>Ascomycota</taxon>
        <taxon>Pezizomycotina</taxon>
        <taxon>Sordariomycetes</taxon>
        <taxon>Sordariomycetidae</taxon>
        <taxon>Diaporthales</taxon>
        <taxon>Cytosporaceae</taxon>
        <taxon>Cytospora</taxon>
    </lineage>
</organism>
<proteinExistence type="predicted"/>
<evidence type="ECO:0000313" key="1">
    <source>
        <dbReference type="EMBL" id="KUI56018.1"/>
    </source>
</evidence>
<evidence type="ECO:0000313" key="2">
    <source>
        <dbReference type="Proteomes" id="UP000078576"/>
    </source>
</evidence>
<gene>
    <name evidence="1" type="ORF">VP1G_10790</name>
</gene>
<keyword evidence="2" id="KW-1185">Reference proteome</keyword>
<accession>A0A194UWI5</accession>
<dbReference type="Proteomes" id="UP000078576">
    <property type="component" value="Unassembled WGS sequence"/>
</dbReference>
<name>A0A194UWI5_CYTMA</name>